<name>A0ABP0G0D4_CLALP</name>
<feature type="region of interest" description="Disordered" evidence="1">
    <location>
        <begin position="413"/>
        <end position="447"/>
    </location>
</feature>
<feature type="compositionally biased region" description="Basic and acidic residues" evidence="1">
    <location>
        <begin position="573"/>
        <end position="583"/>
    </location>
</feature>
<dbReference type="InterPro" id="IPR011029">
    <property type="entry name" value="DEATH-like_dom_sf"/>
</dbReference>
<reference evidence="3 4" key="1">
    <citation type="submission" date="2024-02" db="EMBL/GenBank/DDBJ databases">
        <authorList>
            <person name="Daric V."/>
            <person name="Darras S."/>
        </authorList>
    </citation>
    <scope>NUCLEOTIDE SEQUENCE [LARGE SCALE GENOMIC DNA]</scope>
</reference>
<evidence type="ECO:0000313" key="3">
    <source>
        <dbReference type="EMBL" id="CAK8685018.1"/>
    </source>
</evidence>
<dbReference type="SUPFAM" id="SSF47986">
    <property type="entry name" value="DEATH domain"/>
    <property type="match status" value="1"/>
</dbReference>
<keyword evidence="4" id="KW-1185">Reference proteome</keyword>
<dbReference type="Proteomes" id="UP001642483">
    <property type="component" value="Unassembled WGS sequence"/>
</dbReference>
<feature type="region of interest" description="Disordered" evidence="1">
    <location>
        <begin position="354"/>
        <end position="383"/>
    </location>
</feature>
<evidence type="ECO:0000256" key="1">
    <source>
        <dbReference type="SAM" id="MobiDB-lite"/>
    </source>
</evidence>
<feature type="region of interest" description="Disordered" evidence="1">
    <location>
        <begin position="480"/>
        <end position="547"/>
    </location>
</feature>
<feature type="region of interest" description="Disordered" evidence="1">
    <location>
        <begin position="560"/>
        <end position="583"/>
    </location>
</feature>
<dbReference type="PROSITE" id="PS50017">
    <property type="entry name" value="DEATH_DOMAIN"/>
    <property type="match status" value="1"/>
</dbReference>
<gene>
    <name evidence="3" type="ORF">CVLEPA_LOCUS16182</name>
</gene>
<accession>A0ABP0G0D4</accession>
<comment type="caution">
    <text evidence="3">The sequence shown here is derived from an EMBL/GenBank/DDBJ whole genome shotgun (WGS) entry which is preliminary data.</text>
</comment>
<dbReference type="Gene3D" id="1.10.533.10">
    <property type="entry name" value="Death Domain, Fas"/>
    <property type="match status" value="1"/>
</dbReference>
<organism evidence="3 4">
    <name type="scientific">Clavelina lepadiformis</name>
    <name type="common">Light-bulb sea squirt</name>
    <name type="synonym">Ascidia lepadiformis</name>
    <dbReference type="NCBI Taxonomy" id="159417"/>
    <lineage>
        <taxon>Eukaryota</taxon>
        <taxon>Metazoa</taxon>
        <taxon>Chordata</taxon>
        <taxon>Tunicata</taxon>
        <taxon>Ascidiacea</taxon>
        <taxon>Aplousobranchia</taxon>
        <taxon>Clavelinidae</taxon>
        <taxon>Clavelina</taxon>
    </lineage>
</organism>
<dbReference type="Pfam" id="PF00531">
    <property type="entry name" value="Death"/>
    <property type="match status" value="1"/>
</dbReference>
<feature type="compositionally biased region" description="Basic and acidic residues" evidence="1">
    <location>
        <begin position="356"/>
        <end position="373"/>
    </location>
</feature>
<proteinExistence type="predicted"/>
<evidence type="ECO:0000259" key="2">
    <source>
        <dbReference type="PROSITE" id="PS50017"/>
    </source>
</evidence>
<dbReference type="EMBL" id="CAWYQH010000098">
    <property type="protein sequence ID" value="CAK8685018.1"/>
    <property type="molecule type" value="Genomic_DNA"/>
</dbReference>
<sequence length="737" mass="83079">MDGQHATMPSTMSSCNNTVEDVLRGCVMHRYKGYKRKRRWGELRVEMNNNSARCIIQLFKHDMLSLSSDAMKAKEPKLKFEIQFSREDFCGLEKGDHFDRYGTRRYLCIITKDKHIIIEDAVMTATGVNHNVLGTWYQYISHVMGYVDRWKVIESDPKLAKKICYLHLTTENISECHSLEDKTRENRSCLVLRSWRCRNLSQIFEQASTTDSATRSDITFLVSNDFGTSMKVSITVEGTPQLLQRFQKHNIINGEENKPKGTIFPGFDDLNPSHNLVRIPVQQTPKGIRAMLTKTKSMKGTPREEALDMEKAKKLNRHSLGNLYVKLDHDNEDVKSHESEQPVVQSYYNVRPPCIETDRNSPRRCNHNDEPSASRKGAPCFHDSNPRVCVPPSLIDQSPTRCFAPEFVQPASTSLAPPNGLAPRSSPPQLPSPGFDDNHLKKGPGLATQISFDSDYQTGENMTTLLTENDVPHCYVNVHASDNDSNRTGSLGRPRPNVAYENIAPEPENLPPALPARDDHPLSVPSYINIKSQPPPRPPKSNLPATTEPSRFDMQVAEPSNNFRAPPLPSRQSLHDEDMLRPDGSDILVSSIQRGTLPPLPGEDPQRGIYENKSDGSDFEVAISEVLLGTHLSNSRWLDLPHVIFLGIAFGLEKEEVTVGGWRAFAERLGLRFSDIQQLASLARSHSTLRPFEVLLFHWIRTQCPVPCSRNNLREILIEIGREDLAQTVPSDIAKKE</sequence>
<dbReference type="CDD" id="cd01670">
    <property type="entry name" value="Death"/>
    <property type="match status" value="1"/>
</dbReference>
<evidence type="ECO:0000313" key="4">
    <source>
        <dbReference type="Proteomes" id="UP001642483"/>
    </source>
</evidence>
<feature type="domain" description="Death" evidence="2">
    <location>
        <begin position="662"/>
        <end position="733"/>
    </location>
</feature>
<dbReference type="InterPro" id="IPR000488">
    <property type="entry name" value="Death_dom"/>
</dbReference>
<protein>
    <recommendedName>
        <fullName evidence="2">Death domain-containing protein</fullName>
    </recommendedName>
</protein>